<evidence type="ECO:0000313" key="2">
    <source>
        <dbReference type="Proteomes" id="UP000231136"/>
    </source>
</evidence>
<organism evidence="1 2">
    <name type="scientific">Candidatus Collierbacteria bacterium CG22_combo_CG10-13_8_21_14_all_43_12</name>
    <dbReference type="NCBI Taxonomy" id="1974537"/>
    <lineage>
        <taxon>Bacteria</taxon>
        <taxon>Candidatus Collieribacteriota</taxon>
    </lineage>
</organism>
<comment type="caution">
    <text evidence="1">The sequence shown here is derived from an EMBL/GenBank/DDBJ whole genome shotgun (WGS) entry which is preliminary data.</text>
</comment>
<reference evidence="1 2" key="1">
    <citation type="submission" date="2017-09" db="EMBL/GenBank/DDBJ databases">
        <title>Depth-based differentiation of microbial function through sediment-hosted aquifers and enrichment of novel symbionts in the deep terrestrial subsurface.</title>
        <authorList>
            <person name="Probst A.J."/>
            <person name="Ladd B."/>
            <person name="Jarett J.K."/>
            <person name="Geller-Mcgrath D.E."/>
            <person name="Sieber C.M."/>
            <person name="Emerson J.B."/>
            <person name="Anantharaman K."/>
            <person name="Thomas B.C."/>
            <person name="Malmstrom R."/>
            <person name="Stieglmeier M."/>
            <person name="Klingl A."/>
            <person name="Woyke T."/>
            <person name="Ryan C.M."/>
            <person name="Banfield J.F."/>
        </authorList>
    </citation>
    <scope>NUCLEOTIDE SEQUENCE [LARGE SCALE GENOMIC DNA]</scope>
    <source>
        <strain evidence="1">CG22_combo_CG10-13_8_21_14_all_43_12</strain>
    </source>
</reference>
<protein>
    <submittedName>
        <fullName evidence="1">Uncharacterized protein</fullName>
    </submittedName>
</protein>
<name>A0A2H0DT44_9BACT</name>
<gene>
    <name evidence="1" type="ORF">COW83_04650</name>
</gene>
<proteinExistence type="predicted"/>
<dbReference type="EMBL" id="PCTR01000137">
    <property type="protein sequence ID" value="PIP85343.1"/>
    <property type="molecule type" value="Genomic_DNA"/>
</dbReference>
<dbReference type="AlphaFoldDB" id="A0A2H0DT44"/>
<accession>A0A2H0DT44</accession>
<sequence length="157" mass="18020">MEKNESELAIAKIRLSDKTKKLQDLFERKKTLFQMKGEGLVDSERYLNELNKITVEENSVNTSDLSLDGWAEDLDKAIDFATHASEMFKNGDNETKRQIVRILGEDLVMGEQKVWCKDKYTFKQMSEWVDEGTDGIVSLLGQKSTHELGVTNKEQQK</sequence>
<dbReference type="Proteomes" id="UP000231136">
    <property type="component" value="Unassembled WGS sequence"/>
</dbReference>
<evidence type="ECO:0000313" key="1">
    <source>
        <dbReference type="EMBL" id="PIP85343.1"/>
    </source>
</evidence>